<dbReference type="InterPro" id="IPR000073">
    <property type="entry name" value="AB_hydrolase_1"/>
</dbReference>
<comment type="similarity">
    <text evidence="1">Belongs to the AB hydrolase superfamily. FUS2 hydrolase family.</text>
</comment>
<evidence type="ECO:0000256" key="1">
    <source>
        <dbReference type="ARBA" id="ARBA00038115"/>
    </source>
</evidence>
<dbReference type="InterPro" id="IPR050261">
    <property type="entry name" value="FrsA_esterase"/>
</dbReference>
<comment type="caution">
    <text evidence="3">The sequence shown here is derived from an EMBL/GenBank/DDBJ whole genome shotgun (WGS) entry which is preliminary data.</text>
</comment>
<dbReference type="PANTHER" id="PTHR22946:SF12">
    <property type="entry name" value="CONIDIAL PIGMENT BIOSYNTHESIS PROTEIN AYG1 (AFU_ORTHOLOGUE AFUA_2G17550)"/>
    <property type="match status" value="1"/>
</dbReference>
<proteinExistence type="inferred from homology"/>
<protein>
    <recommendedName>
        <fullName evidence="2">AB hydrolase-1 domain-containing protein</fullName>
    </recommendedName>
</protein>
<dbReference type="EMBL" id="NAJM01000048">
    <property type="protein sequence ID" value="RVX67455.1"/>
    <property type="molecule type" value="Genomic_DNA"/>
</dbReference>
<organism evidence="3 4">
    <name type="scientific">Exophiala mesophila</name>
    <name type="common">Black yeast-like fungus</name>
    <dbReference type="NCBI Taxonomy" id="212818"/>
    <lineage>
        <taxon>Eukaryota</taxon>
        <taxon>Fungi</taxon>
        <taxon>Dikarya</taxon>
        <taxon>Ascomycota</taxon>
        <taxon>Pezizomycotina</taxon>
        <taxon>Eurotiomycetes</taxon>
        <taxon>Chaetothyriomycetidae</taxon>
        <taxon>Chaetothyriales</taxon>
        <taxon>Herpotrichiellaceae</taxon>
        <taxon>Exophiala</taxon>
    </lineage>
</organism>
<dbReference type="Gene3D" id="1.20.1440.110">
    <property type="entry name" value="acylaminoacyl peptidase"/>
    <property type="match status" value="1"/>
</dbReference>
<evidence type="ECO:0000313" key="4">
    <source>
        <dbReference type="Proteomes" id="UP000288859"/>
    </source>
</evidence>
<reference evidence="3 4" key="1">
    <citation type="submission" date="2017-03" db="EMBL/GenBank/DDBJ databases">
        <title>Genomes of endolithic fungi from Antarctica.</title>
        <authorList>
            <person name="Coleine C."/>
            <person name="Masonjones S."/>
            <person name="Stajich J.E."/>
        </authorList>
    </citation>
    <scope>NUCLEOTIDE SEQUENCE [LARGE SCALE GENOMIC DNA]</scope>
    <source>
        <strain evidence="3 4">CCFEE 6314</strain>
    </source>
</reference>
<accession>A0A438MUN1</accession>
<evidence type="ECO:0000259" key="2">
    <source>
        <dbReference type="Pfam" id="PF12697"/>
    </source>
</evidence>
<sequence length="408" mass="45592">MLQLNPDPSFHFELLRVIAGARGLGADVGEVLNVCEKIVPGDFESWYREFRDLGAWVESTIDEDRDDKVSLRDAYWRASRYHFASAFFFQKESEDDRASTIFDRWRALFQKGTRHMEIPPEYLTLNADGFQIPVILFKCATDDKPRPVLIIGNGLDGSMEEMFHMNGIQALERGYHVVLYEGPGQPSVRRAQNIGFIHDWERVVTPIVDHLQSLSYVQSNQITLFGNSLGGYLAARAAAFEQRLAAVILVDGLYDLGDGLDDMYGSEILKIYQEGDQEGFNNAAIALTKKSTKLSFLINQISWAFMLDPYQAHQVCKKMSLRGIEDKIKCPVFIAGAENDIFDKIDQPGAVKAALSHLGERATLKRFTAQEAADAHCHVGATAFSNQVILGWLETQLGATSVVNGHGH</sequence>
<name>A0A438MUN1_EXOME</name>
<gene>
    <name evidence="3" type="ORF">B0A52_08808</name>
</gene>
<dbReference type="AlphaFoldDB" id="A0A438MUN1"/>
<dbReference type="PANTHER" id="PTHR22946">
    <property type="entry name" value="DIENELACTONE HYDROLASE DOMAIN-CONTAINING PROTEIN-RELATED"/>
    <property type="match status" value="1"/>
</dbReference>
<dbReference type="OrthoDB" id="249703at2759"/>
<evidence type="ECO:0000313" key="3">
    <source>
        <dbReference type="EMBL" id="RVX67455.1"/>
    </source>
</evidence>
<dbReference type="Pfam" id="PF12697">
    <property type="entry name" value="Abhydrolase_6"/>
    <property type="match status" value="1"/>
</dbReference>
<dbReference type="Proteomes" id="UP000288859">
    <property type="component" value="Unassembled WGS sequence"/>
</dbReference>
<dbReference type="SUPFAM" id="SSF53474">
    <property type="entry name" value="alpha/beta-Hydrolases"/>
    <property type="match status" value="1"/>
</dbReference>
<dbReference type="InterPro" id="IPR029058">
    <property type="entry name" value="AB_hydrolase_fold"/>
</dbReference>
<dbReference type="VEuPathDB" id="FungiDB:PV10_08600"/>
<feature type="domain" description="AB hydrolase-1" evidence="2">
    <location>
        <begin position="162"/>
        <end position="261"/>
    </location>
</feature>
<dbReference type="Gene3D" id="3.40.50.1820">
    <property type="entry name" value="alpha/beta hydrolase"/>
    <property type="match status" value="1"/>
</dbReference>